<dbReference type="InterPro" id="IPR011006">
    <property type="entry name" value="CheY-like_superfamily"/>
</dbReference>
<dbReference type="PRINTS" id="PR00038">
    <property type="entry name" value="HTHLUXR"/>
</dbReference>
<dbReference type="SMART" id="SM00421">
    <property type="entry name" value="HTH_LUXR"/>
    <property type="match status" value="1"/>
</dbReference>
<dbReference type="CDD" id="cd17535">
    <property type="entry name" value="REC_NarL-like"/>
    <property type="match status" value="1"/>
</dbReference>
<reference evidence="8 9" key="1">
    <citation type="submission" date="2019-01" db="EMBL/GenBank/DDBJ databases">
        <title>Novel species of Nocardioides.</title>
        <authorList>
            <person name="Liu Q."/>
            <person name="Xin Y.-H."/>
        </authorList>
    </citation>
    <scope>NUCLEOTIDE SEQUENCE [LARGE SCALE GENOMIC DNA]</scope>
    <source>
        <strain evidence="8 9">CGMCC 4.6875</strain>
    </source>
</reference>
<comment type="caution">
    <text evidence="8">The sequence shown here is derived from an EMBL/GenBank/DDBJ whole genome shotgun (WGS) entry which is preliminary data.</text>
</comment>
<dbReference type="GO" id="GO:0006355">
    <property type="term" value="P:regulation of DNA-templated transcription"/>
    <property type="evidence" value="ECO:0007669"/>
    <property type="project" value="InterPro"/>
</dbReference>
<evidence type="ECO:0000259" key="7">
    <source>
        <dbReference type="PROSITE" id="PS50110"/>
    </source>
</evidence>
<evidence type="ECO:0000313" key="8">
    <source>
        <dbReference type="EMBL" id="RYC03883.1"/>
    </source>
</evidence>
<proteinExistence type="predicted"/>
<dbReference type="InterPro" id="IPR001789">
    <property type="entry name" value="Sig_transdc_resp-reg_receiver"/>
</dbReference>
<protein>
    <submittedName>
        <fullName evidence="8">Response regulator transcription factor</fullName>
    </submittedName>
</protein>
<evidence type="ECO:0000313" key="9">
    <source>
        <dbReference type="Proteomes" id="UP000293291"/>
    </source>
</evidence>
<feature type="domain" description="Response regulatory" evidence="7">
    <location>
        <begin position="2"/>
        <end position="122"/>
    </location>
</feature>
<name>A0A4Q2SFQ0_9ACTN</name>
<keyword evidence="1 5" id="KW-0597">Phosphoprotein</keyword>
<dbReference type="PROSITE" id="PS50043">
    <property type="entry name" value="HTH_LUXR_2"/>
    <property type="match status" value="1"/>
</dbReference>
<keyword evidence="3" id="KW-0238">DNA-binding</keyword>
<dbReference type="RefSeq" id="WP_129453482.1">
    <property type="nucleotide sequence ID" value="NZ_JACXYX010000007.1"/>
</dbReference>
<dbReference type="Gene3D" id="3.40.50.2300">
    <property type="match status" value="1"/>
</dbReference>
<keyword evidence="4" id="KW-0804">Transcription</keyword>
<dbReference type="SMART" id="SM00448">
    <property type="entry name" value="REC"/>
    <property type="match status" value="1"/>
</dbReference>
<accession>A0A4Q2SFQ0</accession>
<dbReference type="Proteomes" id="UP000293291">
    <property type="component" value="Unassembled WGS sequence"/>
</dbReference>
<dbReference type="GO" id="GO:0000160">
    <property type="term" value="P:phosphorelay signal transduction system"/>
    <property type="evidence" value="ECO:0007669"/>
    <property type="project" value="InterPro"/>
</dbReference>
<dbReference type="SUPFAM" id="SSF52172">
    <property type="entry name" value="CheY-like"/>
    <property type="match status" value="1"/>
</dbReference>
<evidence type="ECO:0000256" key="5">
    <source>
        <dbReference type="PROSITE-ProRule" id="PRU00169"/>
    </source>
</evidence>
<dbReference type="CDD" id="cd06170">
    <property type="entry name" value="LuxR_C_like"/>
    <property type="match status" value="1"/>
</dbReference>
<evidence type="ECO:0000256" key="3">
    <source>
        <dbReference type="ARBA" id="ARBA00023125"/>
    </source>
</evidence>
<dbReference type="InterPro" id="IPR058245">
    <property type="entry name" value="NreC/VraR/RcsB-like_REC"/>
</dbReference>
<dbReference type="InterPro" id="IPR039420">
    <property type="entry name" value="WalR-like"/>
</dbReference>
<dbReference type="InterPro" id="IPR036388">
    <property type="entry name" value="WH-like_DNA-bd_sf"/>
</dbReference>
<dbReference type="InterPro" id="IPR016032">
    <property type="entry name" value="Sig_transdc_resp-reg_C-effctor"/>
</dbReference>
<feature type="modified residue" description="4-aspartylphosphate" evidence="5">
    <location>
        <position position="52"/>
    </location>
</feature>
<evidence type="ECO:0000256" key="2">
    <source>
        <dbReference type="ARBA" id="ARBA00023015"/>
    </source>
</evidence>
<dbReference type="SUPFAM" id="SSF46894">
    <property type="entry name" value="C-terminal effector domain of the bipartite response regulators"/>
    <property type="match status" value="1"/>
</dbReference>
<dbReference type="EMBL" id="SDWU01000003">
    <property type="protein sequence ID" value="RYC03883.1"/>
    <property type="molecule type" value="Genomic_DNA"/>
</dbReference>
<dbReference type="Gene3D" id="1.10.10.10">
    <property type="entry name" value="Winged helix-like DNA-binding domain superfamily/Winged helix DNA-binding domain"/>
    <property type="match status" value="1"/>
</dbReference>
<dbReference type="PANTHER" id="PTHR43214:SF24">
    <property type="entry name" value="TRANSCRIPTIONAL REGULATORY PROTEIN NARL-RELATED"/>
    <property type="match status" value="1"/>
</dbReference>
<dbReference type="OrthoDB" id="4135368at2"/>
<gene>
    <name evidence="8" type="ORF">EUA07_02785</name>
</gene>
<dbReference type="InterPro" id="IPR000792">
    <property type="entry name" value="Tscrpt_reg_LuxR_C"/>
</dbReference>
<organism evidence="8 9">
    <name type="scientific">Nocardioides ganghwensis</name>
    <dbReference type="NCBI Taxonomy" id="252230"/>
    <lineage>
        <taxon>Bacteria</taxon>
        <taxon>Bacillati</taxon>
        <taxon>Actinomycetota</taxon>
        <taxon>Actinomycetes</taxon>
        <taxon>Propionibacteriales</taxon>
        <taxon>Nocardioidaceae</taxon>
        <taxon>Nocardioides</taxon>
    </lineage>
</organism>
<keyword evidence="9" id="KW-1185">Reference proteome</keyword>
<evidence type="ECO:0000256" key="1">
    <source>
        <dbReference type="ARBA" id="ARBA00022553"/>
    </source>
</evidence>
<dbReference type="Pfam" id="PF00072">
    <property type="entry name" value="Response_reg"/>
    <property type="match status" value="1"/>
</dbReference>
<dbReference type="PANTHER" id="PTHR43214">
    <property type="entry name" value="TWO-COMPONENT RESPONSE REGULATOR"/>
    <property type="match status" value="1"/>
</dbReference>
<evidence type="ECO:0000256" key="4">
    <source>
        <dbReference type="ARBA" id="ARBA00023163"/>
    </source>
</evidence>
<dbReference type="GO" id="GO:0003677">
    <property type="term" value="F:DNA binding"/>
    <property type="evidence" value="ECO:0007669"/>
    <property type="project" value="UniProtKB-KW"/>
</dbReference>
<feature type="domain" description="HTH luxR-type" evidence="6">
    <location>
        <begin position="144"/>
        <end position="214"/>
    </location>
</feature>
<sequence>MRVVVADDVLLVRTGVARLLEEVGHLVVGQAGDANTLVRLVATESPDVAVVDIRMPPTFTDEGLRAAERIRREYPGTGVVVLSQYVVRAYAEQLMSQPTGGTGYLLKERVVDPVVLGDAVRVVGDGGCVVDPDLAAAVMDEAREGSLLARLTPRERDVMVSMAQGRSNYAIADELGLSERSVESVIAQVFAKLDLPTSKGVNRRVAAVLRLLDP</sequence>
<dbReference type="Pfam" id="PF00196">
    <property type="entry name" value="GerE"/>
    <property type="match status" value="1"/>
</dbReference>
<dbReference type="AlphaFoldDB" id="A0A4Q2SFQ0"/>
<dbReference type="PROSITE" id="PS50110">
    <property type="entry name" value="RESPONSE_REGULATORY"/>
    <property type="match status" value="1"/>
</dbReference>
<evidence type="ECO:0000259" key="6">
    <source>
        <dbReference type="PROSITE" id="PS50043"/>
    </source>
</evidence>
<keyword evidence="2" id="KW-0805">Transcription regulation</keyword>